<keyword evidence="16" id="KW-1185">Reference proteome</keyword>
<evidence type="ECO:0000256" key="10">
    <source>
        <dbReference type="ARBA" id="ARBA00063665"/>
    </source>
</evidence>
<dbReference type="EC" id="2.7.1.30" evidence="11"/>
<dbReference type="GO" id="GO:0005524">
    <property type="term" value="F:ATP binding"/>
    <property type="evidence" value="ECO:0007669"/>
    <property type="project" value="UniProtKB-UniRule"/>
</dbReference>
<feature type="binding site" evidence="11">
    <location>
        <position position="270"/>
    </location>
    <ligand>
        <name>ATP</name>
        <dbReference type="ChEBI" id="CHEBI:30616"/>
    </ligand>
</feature>
<evidence type="ECO:0000256" key="1">
    <source>
        <dbReference type="ARBA" id="ARBA00005190"/>
    </source>
</evidence>
<dbReference type="PIRSF" id="PIRSF000538">
    <property type="entry name" value="GlpK"/>
    <property type="match status" value="1"/>
</dbReference>
<feature type="binding site" evidence="11">
    <location>
        <position position="418"/>
    </location>
    <ligand>
        <name>ADP</name>
        <dbReference type="ChEBI" id="CHEBI:456216"/>
    </ligand>
</feature>
<dbReference type="GO" id="GO:0005829">
    <property type="term" value="C:cytosol"/>
    <property type="evidence" value="ECO:0007669"/>
    <property type="project" value="TreeGrafter"/>
</dbReference>
<gene>
    <name evidence="11 15" type="primary">glpK</name>
    <name evidence="15" type="ORF">ATW55_10115</name>
</gene>
<feature type="binding site" evidence="11">
    <location>
        <position position="87"/>
    </location>
    <ligand>
        <name>glycerol</name>
        <dbReference type="ChEBI" id="CHEBI:17754"/>
    </ligand>
</feature>
<feature type="binding site" evidence="11">
    <location>
        <position position="86"/>
    </location>
    <ligand>
        <name>glycerol</name>
        <dbReference type="ChEBI" id="CHEBI:17754"/>
    </ligand>
</feature>
<comment type="caution">
    <text evidence="15">The sequence shown here is derived from an EMBL/GenBank/DDBJ whole genome shotgun (WGS) entry which is preliminary data.</text>
</comment>
<keyword evidence="5 11" id="KW-0418">Kinase</keyword>
<dbReference type="Gene3D" id="3.30.420.40">
    <property type="match status" value="2"/>
</dbReference>
<reference evidence="15 16" key="1">
    <citation type="submission" date="2015-12" db="EMBL/GenBank/DDBJ databases">
        <title>Draft genome sequence of Acidibacillus ferrooxidans ITV001, isolated from a chalcopyrite acid mine drainage site in Brazil.</title>
        <authorList>
            <person name="Dall'Agnol H."/>
            <person name="Nancucheo I."/>
            <person name="Johnson B."/>
            <person name="Oliveira R."/>
            <person name="Leite L."/>
            <person name="Pylro V."/>
            <person name="Nunes G.L."/>
            <person name="Tzotzos G."/>
            <person name="Fernandes G.R."/>
            <person name="Dutra J."/>
            <person name="Orellana S.C."/>
            <person name="Oliveira G."/>
        </authorList>
    </citation>
    <scope>NUCLEOTIDE SEQUENCE [LARGE SCALE GENOMIC DNA]</scope>
    <source>
        <strain evidence="16">ITV01</strain>
    </source>
</reference>
<dbReference type="InterPro" id="IPR018484">
    <property type="entry name" value="FGGY_N"/>
</dbReference>
<dbReference type="InterPro" id="IPR000577">
    <property type="entry name" value="Carb_kinase_FGGY"/>
</dbReference>
<dbReference type="CDD" id="cd07786">
    <property type="entry name" value="FGGY_EcGK_like"/>
    <property type="match status" value="1"/>
</dbReference>
<feature type="domain" description="Carbohydrate kinase FGGY C-terminal" evidence="14">
    <location>
        <begin position="265"/>
        <end position="453"/>
    </location>
</feature>
<comment type="catalytic activity">
    <reaction evidence="8 11">
        <text>glycerol + ATP = sn-glycerol 3-phosphate + ADP + H(+)</text>
        <dbReference type="Rhea" id="RHEA:21644"/>
        <dbReference type="ChEBI" id="CHEBI:15378"/>
        <dbReference type="ChEBI" id="CHEBI:17754"/>
        <dbReference type="ChEBI" id="CHEBI:30616"/>
        <dbReference type="ChEBI" id="CHEBI:57597"/>
        <dbReference type="ChEBI" id="CHEBI:456216"/>
        <dbReference type="EC" id="2.7.1.30"/>
    </reaction>
</comment>
<accession>A0A101XNV0</accession>
<feature type="binding site" evidence="11">
    <location>
        <position position="270"/>
    </location>
    <ligand>
        <name>ADP</name>
        <dbReference type="ChEBI" id="CHEBI:456216"/>
    </ligand>
</feature>
<evidence type="ECO:0000256" key="6">
    <source>
        <dbReference type="ARBA" id="ARBA00022798"/>
    </source>
</evidence>
<comment type="activity regulation">
    <text evidence="11">Activated by phosphorylation and inhibited by fructose 1,6-bisphosphate (FBP).</text>
</comment>
<protein>
    <recommendedName>
        <fullName evidence="11">Glycerol kinase</fullName>
        <ecNumber evidence="11">2.7.1.30</ecNumber>
    </recommendedName>
    <alternativeName>
        <fullName evidence="11">ATP:glycerol 3-phosphotransferase</fullName>
    </alternativeName>
    <alternativeName>
        <fullName evidence="11">Glycerokinase</fullName>
        <shortName evidence="11">GK</shortName>
    </alternativeName>
</protein>
<feature type="binding site" evidence="11">
    <location>
        <position position="414"/>
    </location>
    <ligand>
        <name>ATP</name>
        <dbReference type="ChEBI" id="CHEBI:30616"/>
    </ligand>
</feature>
<evidence type="ECO:0000256" key="3">
    <source>
        <dbReference type="ARBA" id="ARBA00022679"/>
    </source>
</evidence>
<dbReference type="Pfam" id="PF00370">
    <property type="entry name" value="FGGY_N"/>
    <property type="match status" value="1"/>
</dbReference>
<feature type="binding site" evidence="11">
    <location>
        <position position="18"/>
    </location>
    <ligand>
        <name>ATP</name>
        <dbReference type="ChEBI" id="CHEBI:30616"/>
    </ligand>
</feature>
<evidence type="ECO:0000256" key="5">
    <source>
        <dbReference type="ARBA" id="ARBA00022777"/>
    </source>
</evidence>
<evidence type="ECO:0000256" key="12">
    <source>
        <dbReference type="RuleBase" id="RU003733"/>
    </source>
</evidence>
<evidence type="ECO:0000313" key="16">
    <source>
        <dbReference type="Proteomes" id="UP000053557"/>
    </source>
</evidence>
<proteinExistence type="inferred from homology"/>
<dbReference type="InterPro" id="IPR018483">
    <property type="entry name" value="Carb_kinase_FGGY_CS"/>
</dbReference>
<dbReference type="OrthoDB" id="9805576at2"/>
<feature type="binding site" evidence="11">
    <location>
        <position position="20"/>
    </location>
    <ligand>
        <name>ADP</name>
        <dbReference type="ChEBI" id="CHEBI:456216"/>
    </ligand>
</feature>
<keyword evidence="4 11" id="KW-0547">Nucleotide-binding</keyword>
<feature type="binding site" evidence="11">
    <location>
        <position position="87"/>
    </location>
    <ligand>
        <name>sn-glycerol 3-phosphate</name>
        <dbReference type="ChEBI" id="CHEBI:57597"/>
    </ligand>
</feature>
<feature type="binding site" evidence="11">
    <location>
        <position position="317"/>
    </location>
    <ligand>
        <name>ATP</name>
        <dbReference type="ChEBI" id="CHEBI:30616"/>
    </ligand>
</feature>
<dbReference type="EMBL" id="LPVJ01000070">
    <property type="protein sequence ID" value="KUO94874.1"/>
    <property type="molecule type" value="Genomic_DNA"/>
</dbReference>
<comment type="subunit">
    <text evidence="10 11">Homotetramer and homodimer (in equilibrium).</text>
</comment>
<feature type="binding site" evidence="11">
    <location>
        <position position="248"/>
    </location>
    <ligand>
        <name>sn-glycerol 3-phosphate</name>
        <dbReference type="ChEBI" id="CHEBI:57597"/>
    </ligand>
</feature>
<feature type="binding site" evidence="11">
    <location>
        <position position="414"/>
    </location>
    <ligand>
        <name>ADP</name>
        <dbReference type="ChEBI" id="CHEBI:456216"/>
    </ligand>
</feature>
<evidence type="ECO:0000256" key="4">
    <source>
        <dbReference type="ARBA" id="ARBA00022741"/>
    </source>
</evidence>
<dbReference type="NCBIfam" id="TIGR01311">
    <property type="entry name" value="glycerol_kin"/>
    <property type="match status" value="1"/>
</dbReference>
<dbReference type="PANTHER" id="PTHR10196">
    <property type="entry name" value="SUGAR KINASE"/>
    <property type="match status" value="1"/>
</dbReference>
<keyword evidence="6 11" id="KW-0319">Glycerol metabolism</keyword>
<evidence type="ECO:0000256" key="2">
    <source>
        <dbReference type="ARBA" id="ARBA00009156"/>
    </source>
</evidence>
<dbReference type="PANTHER" id="PTHR10196:SF69">
    <property type="entry name" value="GLYCEROL KINASE"/>
    <property type="match status" value="1"/>
</dbReference>
<feature type="domain" description="Carbohydrate kinase FGGY N-terminal" evidence="13">
    <location>
        <begin position="9"/>
        <end position="255"/>
    </location>
</feature>
<evidence type="ECO:0000259" key="14">
    <source>
        <dbReference type="Pfam" id="PF02782"/>
    </source>
</evidence>
<feature type="binding site" evidence="11">
    <location>
        <position position="313"/>
    </location>
    <ligand>
        <name>ATP</name>
        <dbReference type="ChEBI" id="CHEBI:30616"/>
    </ligand>
</feature>
<feature type="binding site" evidence="11">
    <location>
        <position position="248"/>
    </location>
    <ligand>
        <name>glycerol</name>
        <dbReference type="ChEBI" id="CHEBI:17754"/>
    </ligand>
</feature>
<name>A0A101XNV0_9BACL</name>
<dbReference type="AlphaFoldDB" id="A0A101XNV0"/>
<evidence type="ECO:0000256" key="8">
    <source>
        <dbReference type="ARBA" id="ARBA00052101"/>
    </source>
</evidence>
<dbReference type="Pfam" id="PF02782">
    <property type="entry name" value="FGGY_C"/>
    <property type="match status" value="1"/>
</dbReference>
<evidence type="ECO:0000259" key="13">
    <source>
        <dbReference type="Pfam" id="PF00370"/>
    </source>
</evidence>
<comment type="similarity">
    <text evidence="2 11 12">Belongs to the FGGY kinase family.</text>
</comment>
<dbReference type="InterPro" id="IPR043129">
    <property type="entry name" value="ATPase_NBD"/>
</dbReference>
<feature type="binding site" evidence="11">
    <location>
        <position position="138"/>
    </location>
    <ligand>
        <name>glycerol</name>
        <dbReference type="ChEBI" id="CHEBI:17754"/>
    </ligand>
</feature>
<dbReference type="FunFam" id="3.30.420.40:FF:000007">
    <property type="entry name" value="Glycerol kinase"/>
    <property type="match status" value="1"/>
</dbReference>
<sequence>MSDQCESFILAIDQGTTSTRAMIFDRRGTIRGMAKKEFAQYFPKPGWVEHDAEEIWDGVLAVMREALTSAGVAYSDLAGVGITNQRETTVLFERATGRPLHRAIVWQSRQTSEICEQLRAAGKEAMVRDKTGLVVDAYFSATKIRWLLDAIPDGQKRAERGEILFGTMDTWLIYHLTGGKLHATDHTNASRTMLYNLESGSWDDDLLSLLAIPSCMMPEIRSSSERYGNLDAAIAGGAVVPIAGVAGDQHAALFGQACFAPGMVKNTYGTGCFLLMNTGERRIRSAHGLLTTVAWSIGGRVEYALEGSVFMAGAAIQWLRDGLKILETSADSERIAKSIESSEGVYVVPAFVGLGAPHWDMDARGAIYGLTRGTTQAHIVRATLESLAYQTRDVLEAMEQDAGLALSTLRVDGGAADNNLLMQFQADLLGAPVERARIREITALGAAYLAGLAVGYWDSREEIARHWAAERRFSPLMENTQRAALWQGWMSAVARTRSDYRA</sequence>
<dbReference type="HAMAP" id="MF_00186">
    <property type="entry name" value="Glycerol_kin"/>
    <property type="match status" value="1"/>
</dbReference>
<dbReference type="GO" id="GO:0019563">
    <property type="term" value="P:glycerol catabolic process"/>
    <property type="evidence" value="ECO:0007669"/>
    <property type="project" value="UniProtKB-UniRule"/>
</dbReference>
<comment type="pathway">
    <text evidence="1 11">Polyol metabolism; glycerol degradation via glycerol kinase pathway; sn-glycerol 3-phosphate from glycerol: step 1/1.</text>
</comment>
<dbReference type="GO" id="GO:0006072">
    <property type="term" value="P:glycerol-3-phosphate metabolic process"/>
    <property type="evidence" value="ECO:0007669"/>
    <property type="project" value="InterPro"/>
</dbReference>
<dbReference type="SUPFAM" id="SSF53067">
    <property type="entry name" value="Actin-like ATPase domain"/>
    <property type="match status" value="2"/>
</dbReference>
<evidence type="ECO:0000256" key="9">
    <source>
        <dbReference type="ARBA" id="ARBA00054633"/>
    </source>
</evidence>
<evidence type="ECO:0000256" key="11">
    <source>
        <dbReference type="HAMAP-Rule" id="MF_00186"/>
    </source>
</evidence>
<comment type="caution">
    <text evidence="11">Lacks conserved residue(s) required for the propagation of feature annotation.</text>
</comment>
<evidence type="ECO:0000313" key="15">
    <source>
        <dbReference type="EMBL" id="KUO94874.1"/>
    </source>
</evidence>
<dbReference type="GO" id="GO:0004370">
    <property type="term" value="F:glycerol kinase activity"/>
    <property type="evidence" value="ECO:0007669"/>
    <property type="project" value="UniProtKB-UniRule"/>
</dbReference>
<feature type="binding site" evidence="11">
    <location>
        <position position="17"/>
    </location>
    <ligand>
        <name>ATP</name>
        <dbReference type="ChEBI" id="CHEBI:30616"/>
    </ligand>
</feature>
<organism evidence="15 16">
    <name type="scientific">Ferroacidibacillus organovorans</name>
    <dbReference type="NCBI Taxonomy" id="1765683"/>
    <lineage>
        <taxon>Bacteria</taxon>
        <taxon>Bacillati</taxon>
        <taxon>Bacillota</taxon>
        <taxon>Bacilli</taxon>
        <taxon>Bacillales</taxon>
        <taxon>Alicyclobacillaceae</taxon>
        <taxon>Ferroacidibacillus</taxon>
    </lineage>
</organism>
<dbReference type="UniPathway" id="UPA00618">
    <property type="reaction ID" value="UER00672"/>
</dbReference>
<dbReference type="InterPro" id="IPR005999">
    <property type="entry name" value="Glycerol_kin"/>
</dbReference>
<feature type="binding site" evidence="11">
    <location>
        <position position="86"/>
    </location>
    <ligand>
        <name>sn-glycerol 3-phosphate</name>
        <dbReference type="ChEBI" id="CHEBI:57597"/>
    </ligand>
</feature>
<evidence type="ECO:0000256" key="7">
    <source>
        <dbReference type="ARBA" id="ARBA00022840"/>
    </source>
</evidence>
<feature type="binding site" evidence="11">
    <location>
        <position position="249"/>
    </location>
    <ligand>
        <name>glycerol</name>
        <dbReference type="ChEBI" id="CHEBI:17754"/>
    </ligand>
</feature>
<keyword evidence="3 11" id="KW-0808">Transferase</keyword>
<keyword evidence="7 11" id="KW-0067">ATP-binding</keyword>
<feature type="binding site" evidence="11">
    <location>
        <position position="313"/>
    </location>
    <ligand>
        <name>ADP</name>
        <dbReference type="ChEBI" id="CHEBI:456216"/>
    </ligand>
</feature>
<feature type="binding site" evidence="11">
    <location>
        <position position="16"/>
    </location>
    <ligand>
        <name>ADP</name>
        <dbReference type="ChEBI" id="CHEBI:456216"/>
    </ligand>
</feature>
<feature type="binding site" evidence="11">
    <location>
        <position position="16"/>
    </location>
    <ligand>
        <name>ATP</name>
        <dbReference type="ChEBI" id="CHEBI:30616"/>
    </ligand>
</feature>
<comment type="function">
    <text evidence="9 11">Key enzyme in the regulation of glycerol uptake and metabolism. Catalyzes the phosphorylation of glycerol to yield sn-glycerol 3-phosphate.</text>
</comment>
<dbReference type="FunFam" id="3.30.420.40:FF:000008">
    <property type="entry name" value="Glycerol kinase"/>
    <property type="match status" value="1"/>
</dbReference>
<dbReference type="NCBIfam" id="NF000756">
    <property type="entry name" value="PRK00047.1"/>
    <property type="match status" value="1"/>
</dbReference>
<feature type="binding site" evidence="11">
    <location>
        <position position="138"/>
    </location>
    <ligand>
        <name>sn-glycerol 3-phosphate</name>
        <dbReference type="ChEBI" id="CHEBI:57597"/>
    </ligand>
</feature>
<dbReference type="InterPro" id="IPR018485">
    <property type="entry name" value="FGGY_C"/>
</dbReference>
<dbReference type="PROSITE" id="PS00445">
    <property type="entry name" value="FGGY_KINASES_2"/>
    <property type="match status" value="1"/>
</dbReference>
<dbReference type="Proteomes" id="UP000053557">
    <property type="component" value="Unassembled WGS sequence"/>
</dbReference>
<feature type="binding site" evidence="11">
    <location>
        <position position="16"/>
    </location>
    <ligand>
        <name>sn-glycerol 3-phosphate</name>
        <dbReference type="ChEBI" id="CHEBI:57597"/>
    </ligand>
</feature>